<dbReference type="SUPFAM" id="SSF88946">
    <property type="entry name" value="Sigma2 domain of RNA polymerase sigma factors"/>
    <property type="match status" value="1"/>
</dbReference>
<reference evidence="9 10" key="1">
    <citation type="submission" date="2017-11" db="EMBL/GenBank/DDBJ databases">
        <title>Genomic Encyclopedia of Archaeal and Bacterial Type Strains, Phase II (KMG-II): From Individual Species to Whole Genera.</title>
        <authorList>
            <person name="Goeker M."/>
        </authorList>
    </citation>
    <scope>NUCLEOTIDE SEQUENCE [LARGE SCALE GENOMIC DNA]</scope>
    <source>
        <strain evidence="9 10">DSM 25478</strain>
    </source>
</reference>
<dbReference type="InterPro" id="IPR013249">
    <property type="entry name" value="RNA_pol_sigma70_r4_t2"/>
</dbReference>
<dbReference type="EMBL" id="PGFE01000005">
    <property type="protein sequence ID" value="PJJ69253.1"/>
    <property type="molecule type" value="Genomic_DNA"/>
</dbReference>
<dbReference type="InterPro" id="IPR014325">
    <property type="entry name" value="RNA_pol_sigma-E_actinobac"/>
</dbReference>
<dbReference type="Pfam" id="PF08281">
    <property type="entry name" value="Sigma70_r4_2"/>
    <property type="match status" value="1"/>
</dbReference>
<keyword evidence="5" id="KW-0804">Transcription</keyword>
<dbReference type="OrthoDB" id="3692620at2"/>
<dbReference type="SUPFAM" id="SSF88659">
    <property type="entry name" value="Sigma3 and sigma4 domains of RNA polymerase sigma factors"/>
    <property type="match status" value="1"/>
</dbReference>
<evidence type="ECO:0000256" key="6">
    <source>
        <dbReference type="SAM" id="MobiDB-lite"/>
    </source>
</evidence>
<dbReference type="Gene3D" id="1.10.1740.10">
    <property type="match status" value="1"/>
</dbReference>
<keyword evidence="3" id="KW-0731">Sigma factor</keyword>
<feature type="compositionally biased region" description="Polar residues" evidence="6">
    <location>
        <begin position="17"/>
        <end position="27"/>
    </location>
</feature>
<dbReference type="Proteomes" id="UP000231693">
    <property type="component" value="Unassembled WGS sequence"/>
</dbReference>
<evidence type="ECO:0000256" key="4">
    <source>
        <dbReference type="ARBA" id="ARBA00023125"/>
    </source>
</evidence>
<evidence type="ECO:0000313" key="9">
    <source>
        <dbReference type="EMBL" id="PJJ69253.1"/>
    </source>
</evidence>
<dbReference type="PANTHER" id="PTHR43133">
    <property type="entry name" value="RNA POLYMERASE ECF-TYPE SIGMA FACTO"/>
    <property type="match status" value="1"/>
</dbReference>
<dbReference type="GO" id="GO:0006352">
    <property type="term" value="P:DNA-templated transcription initiation"/>
    <property type="evidence" value="ECO:0007669"/>
    <property type="project" value="InterPro"/>
</dbReference>
<dbReference type="InterPro" id="IPR014284">
    <property type="entry name" value="RNA_pol_sigma-70_dom"/>
</dbReference>
<dbReference type="Pfam" id="PF04542">
    <property type="entry name" value="Sigma70_r2"/>
    <property type="match status" value="1"/>
</dbReference>
<dbReference type="NCBIfam" id="TIGR02937">
    <property type="entry name" value="sigma70-ECF"/>
    <property type="match status" value="1"/>
</dbReference>
<protein>
    <submittedName>
        <fullName evidence="9">RNA polymerase sigma-70 factor (Sigma-E family)</fullName>
    </submittedName>
</protein>
<evidence type="ECO:0000313" key="10">
    <source>
        <dbReference type="Proteomes" id="UP000231693"/>
    </source>
</evidence>
<feature type="domain" description="RNA polymerase sigma factor 70 region 4 type 2" evidence="8">
    <location>
        <begin position="146"/>
        <end position="197"/>
    </location>
</feature>
<dbReference type="PANTHER" id="PTHR43133:SF50">
    <property type="entry name" value="ECF RNA POLYMERASE SIGMA FACTOR SIGM"/>
    <property type="match status" value="1"/>
</dbReference>
<feature type="region of interest" description="Disordered" evidence="6">
    <location>
        <begin position="118"/>
        <end position="140"/>
    </location>
</feature>
<feature type="region of interest" description="Disordered" evidence="6">
    <location>
        <begin position="1"/>
        <end position="30"/>
    </location>
</feature>
<dbReference type="InterPro" id="IPR007627">
    <property type="entry name" value="RNA_pol_sigma70_r2"/>
</dbReference>
<dbReference type="AlphaFoldDB" id="A0A2M9CD61"/>
<sequence>MSAASTHAALTAGSPGTDPSSRTSSQGGDVRVEVVGTTRAEEFSAFMRSAVDPLHRTAYLLCGDRHRAEELVQQTFERTYRHWRTAREGDPLVYARRILANLRIDTWRRTRREVLGDHTDPAADLAAPAGAPPPRAGTAEVDDRDVVVRALLTLPLRQRRVVVLRHLLDLTEAEVAEELGMPLGTVKSTASRALARLRTTLETGSDR</sequence>
<evidence type="ECO:0000256" key="2">
    <source>
        <dbReference type="ARBA" id="ARBA00023015"/>
    </source>
</evidence>
<evidence type="ECO:0000256" key="1">
    <source>
        <dbReference type="ARBA" id="ARBA00010641"/>
    </source>
</evidence>
<gene>
    <name evidence="9" type="ORF">CLV28_2716</name>
</gene>
<dbReference type="CDD" id="cd06171">
    <property type="entry name" value="Sigma70_r4"/>
    <property type="match status" value="1"/>
</dbReference>
<dbReference type="Gene3D" id="1.10.10.10">
    <property type="entry name" value="Winged helix-like DNA-binding domain superfamily/Winged helix DNA-binding domain"/>
    <property type="match status" value="1"/>
</dbReference>
<proteinExistence type="inferred from homology"/>
<comment type="similarity">
    <text evidence="1">Belongs to the sigma-70 factor family. ECF subfamily.</text>
</comment>
<name>A0A2M9CD61_9CELL</name>
<keyword evidence="2" id="KW-0805">Transcription regulation</keyword>
<organism evidence="9 10">
    <name type="scientific">Sediminihabitans luteus</name>
    <dbReference type="NCBI Taxonomy" id="1138585"/>
    <lineage>
        <taxon>Bacteria</taxon>
        <taxon>Bacillati</taxon>
        <taxon>Actinomycetota</taxon>
        <taxon>Actinomycetes</taxon>
        <taxon>Micrococcales</taxon>
        <taxon>Cellulomonadaceae</taxon>
        <taxon>Sediminihabitans</taxon>
    </lineage>
</organism>
<keyword evidence="4" id="KW-0238">DNA-binding</keyword>
<feature type="domain" description="RNA polymerase sigma-70 region 2" evidence="7">
    <location>
        <begin position="51"/>
        <end position="112"/>
    </location>
</feature>
<dbReference type="GO" id="GO:0016987">
    <property type="term" value="F:sigma factor activity"/>
    <property type="evidence" value="ECO:0007669"/>
    <property type="project" value="UniProtKB-KW"/>
</dbReference>
<evidence type="ECO:0000259" key="7">
    <source>
        <dbReference type="Pfam" id="PF04542"/>
    </source>
</evidence>
<dbReference type="GO" id="GO:0003677">
    <property type="term" value="F:DNA binding"/>
    <property type="evidence" value="ECO:0007669"/>
    <property type="project" value="UniProtKB-KW"/>
</dbReference>
<accession>A0A2M9CD61</accession>
<dbReference type="InterPro" id="IPR039425">
    <property type="entry name" value="RNA_pol_sigma-70-like"/>
</dbReference>
<dbReference type="InterPro" id="IPR013324">
    <property type="entry name" value="RNA_pol_sigma_r3/r4-like"/>
</dbReference>
<dbReference type="NCBIfam" id="TIGR02983">
    <property type="entry name" value="SigE-fam_strep"/>
    <property type="match status" value="1"/>
</dbReference>
<evidence type="ECO:0000259" key="8">
    <source>
        <dbReference type="Pfam" id="PF08281"/>
    </source>
</evidence>
<comment type="caution">
    <text evidence="9">The sequence shown here is derived from an EMBL/GenBank/DDBJ whole genome shotgun (WGS) entry which is preliminary data.</text>
</comment>
<evidence type="ECO:0000256" key="3">
    <source>
        <dbReference type="ARBA" id="ARBA00023082"/>
    </source>
</evidence>
<evidence type="ECO:0000256" key="5">
    <source>
        <dbReference type="ARBA" id="ARBA00023163"/>
    </source>
</evidence>
<dbReference type="RefSeq" id="WP_100423861.1">
    <property type="nucleotide sequence ID" value="NZ_BOOX01000005.1"/>
</dbReference>
<dbReference type="InterPro" id="IPR013325">
    <property type="entry name" value="RNA_pol_sigma_r2"/>
</dbReference>
<keyword evidence="10" id="KW-1185">Reference proteome</keyword>
<dbReference type="InterPro" id="IPR036388">
    <property type="entry name" value="WH-like_DNA-bd_sf"/>
</dbReference>